<dbReference type="GeneID" id="83621294"/>
<dbReference type="Proteomes" id="UP001163947">
    <property type="component" value="Chromosome"/>
</dbReference>
<evidence type="ECO:0000256" key="1">
    <source>
        <dbReference type="SAM" id="Phobius"/>
    </source>
</evidence>
<sequence length="90" mass="9542">MIVRHRVAFGLLLALASSAFAVLWLFVVPARADETTGVQSAAIRYAHPACWMLLAAASALFATRAPRRAVDAVAWSALVAYAVFVVATLA</sequence>
<keyword evidence="1" id="KW-0812">Transmembrane</keyword>
<reference evidence="2" key="1">
    <citation type="submission" date="2022-09" db="EMBL/GenBank/DDBJ databases">
        <title>The genome sequence of Rhodococcus aetherivorans N1.</title>
        <authorList>
            <person name="Jiang W."/>
        </authorList>
    </citation>
    <scope>NUCLEOTIDE SEQUENCE</scope>
    <source>
        <strain evidence="2">N1</strain>
    </source>
</reference>
<accession>A0AA46PZ36</accession>
<keyword evidence="1" id="KW-1133">Transmembrane helix</keyword>
<gene>
    <name evidence="2" type="ORF">OCS65_12715</name>
</gene>
<organism evidence="2 3">
    <name type="scientific">Rhodococcus aetherivorans</name>
    <dbReference type="NCBI Taxonomy" id="191292"/>
    <lineage>
        <taxon>Bacteria</taxon>
        <taxon>Bacillati</taxon>
        <taxon>Actinomycetota</taxon>
        <taxon>Actinomycetes</taxon>
        <taxon>Mycobacteriales</taxon>
        <taxon>Nocardiaceae</taxon>
        <taxon>Rhodococcus</taxon>
    </lineage>
</organism>
<dbReference type="AlphaFoldDB" id="A0AA46PZ36"/>
<feature type="transmembrane region" description="Helical" evidence="1">
    <location>
        <begin position="42"/>
        <end position="62"/>
    </location>
</feature>
<dbReference type="RefSeq" id="WP_139311030.1">
    <property type="nucleotide sequence ID" value="NZ_CM002177.1"/>
</dbReference>
<protein>
    <submittedName>
        <fullName evidence="2">Uncharacterized protein</fullName>
    </submittedName>
</protein>
<keyword evidence="1" id="KW-0472">Membrane</keyword>
<dbReference type="EMBL" id="CP106982">
    <property type="protein sequence ID" value="UYF96551.1"/>
    <property type="molecule type" value="Genomic_DNA"/>
</dbReference>
<feature type="transmembrane region" description="Helical" evidence="1">
    <location>
        <begin position="69"/>
        <end position="89"/>
    </location>
</feature>
<evidence type="ECO:0000313" key="2">
    <source>
        <dbReference type="EMBL" id="UYF96551.1"/>
    </source>
</evidence>
<proteinExistence type="predicted"/>
<name>A0AA46PZ36_9NOCA</name>
<evidence type="ECO:0000313" key="3">
    <source>
        <dbReference type="Proteomes" id="UP001163947"/>
    </source>
</evidence>